<dbReference type="CDD" id="cd01168">
    <property type="entry name" value="adenosine_kinase"/>
    <property type="match status" value="1"/>
</dbReference>
<gene>
    <name evidence="5" type="ORF">DI626_01180</name>
</gene>
<keyword evidence="3" id="KW-0418">Kinase</keyword>
<proteinExistence type="inferred from homology"/>
<dbReference type="PANTHER" id="PTHR43320">
    <property type="entry name" value="SUGAR KINASE"/>
    <property type="match status" value="1"/>
</dbReference>
<accession>A0A2W5C057</accession>
<dbReference type="GO" id="GO:0016301">
    <property type="term" value="F:kinase activity"/>
    <property type="evidence" value="ECO:0007669"/>
    <property type="project" value="UniProtKB-KW"/>
</dbReference>
<evidence type="ECO:0000256" key="3">
    <source>
        <dbReference type="ARBA" id="ARBA00022777"/>
    </source>
</evidence>
<dbReference type="InterPro" id="IPR052700">
    <property type="entry name" value="Carb_kinase_PfkB-like"/>
</dbReference>
<dbReference type="InterPro" id="IPR002173">
    <property type="entry name" value="Carboh/pur_kinase_PfkB_CS"/>
</dbReference>
<dbReference type="Pfam" id="PF00294">
    <property type="entry name" value="PfkB"/>
    <property type="match status" value="1"/>
</dbReference>
<dbReference type="Gene3D" id="3.40.1190.20">
    <property type="match status" value="1"/>
</dbReference>
<organism evidence="5 6">
    <name type="scientific">Micavibrio aeruginosavorus</name>
    <dbReference type="NCBI Taxonomy" id="349221"/>
    <lineage>
        <taxon>Bacteria</taxon>
        <taxon>Pseudomonadati</taxon>
        <taxon>Bdellovibrionota</taxon>
        <taxon>Bdellovibrionia</taxon>
        <taxon>Bdellovibrionales</taxon>
        <taxon>Pseudobdellovibrionaceae</taxon>
        <taxon>Micavibrio</taxon>
    </lineage>
</organism>
<name>A0A2W5C057_9BACT</name>
<evidence type="ECO:0000313" key="6">
    <source>
        <dbReference type="Proteomes" id="UP000249557"/>
    </source>
</evidence>
<evidence type="ECO:0000259" key="4">
    <source>
        <dbReference type="Pfam" id="PF00294"/>
    </source>
</evidence>
<dbReference type="PANTHER" id="PTHR43320:SF3">
    <property type="entry name" value="CARBOHYDRATE KINASE PFKB DOMAIN-CONTAINING PROTEIN"/>
    <property type="match status" value="1"/>
</dbReference>
<comment type="caution">
    <text evidence="5">The sequence shown here is derived from an EMBL/GenBank/DDBJ whole genome shotgun (WGS) entry which is preliminary data.</text>
</comment>
<evidence type="ECO:0000256" key="2">
    <source>
        <dbReference type="ARBA" id="ARBA00022679"/>
    </source>
</evidence>
<protein>
    <recommendedName>
        <fullName evidence="4">Carbohydrate kinase PfkB domain-containing protein</fullName>
    </recommendedName>
</protein>
<dbReference type="SUPFAM" id="SSF53613">
    <property type="entry name" value="Ribokinase-like"/>
    <property type="match status" value="1"/>
</dbReference>
<dbReference type="Proteomes" id="UP000249557">
    <property type="component" value="Unassembled WGS sequence"/>
</dbReference>
<comment type="similarity">
    <text evidence="1">Belongs to the carbohydrate kinase PfkB family.</text>
</comment>
<dbReference type="PROSITE" id="PS00584">
    <property type="entry name" value="PFKB_KINASES_2"/>
    <property type="match status" value="1"/>
</dbReference>
<keyword evidence="2" id="KW-0808">Transferase</keyword>
<dbReference type="EMBL" id="QFNK01000010">
    <property type="protein sequence ID" value="PZO88705.1"/>
    <property type="molecule type" value="Genomic_DNA"/>
</dbReference>
<reference evidence="5 6" key="1">
    <citation type="submission" date="2017-08" db="EMBL/GenBank/DDBJ databases">
        <title>Infants hospitalized years apart are colonized by the same room-sourced microbial strains.</title>
        <authorList>
            <person name="Brooks B."/>
            <person name="Olm M.R."/>
            <person name="Firek B.A."/>
            <person name="Baker R."/>
            <person name="Thomas B.C."/>
            <person name="Morowitz M.J."/>
            <person name="Banfield J.F."/>
        </authorList>
    </citation>
    <scope>NUCLEOTIDE SEQUENCE [LARGE SCALE GENOMIC DNA]</scope>
    <source>
        <strain evidence="5">S2_018_000_R2_104</strain>
    </source>
</reference>
<evidence type="ECO:0000256" key="1">
    <source>
        <dbReference type="ARBA" id="ARBA00010688"/>
    </source>
</evidence>
<dbReference type="AlphaFoldDB" id="A0A2W5C057"/>
<sequence>MFDFCGIGNACIDIVAKIDNDFLDSWNFQKSICTYLTLDRADALEAALPSPEYIPGGCGANTASIIKALGGDASFIGRVAQDTVGQRFLDDMATRGIRYTGTPDSSPGAGSTRIFALITPDTERTFAAFYGVQEDLSEADLDAESIRLSRFMYLDGYALNSRRGGETFLKAAEISKATGNKVVLSPSDLSILTKYPDVVSALTDVSDMIVCNAQEAKFIAKTPDLNAALIELRNIFECGAVTDGDHGVHVFDANGITRVNAATPPSSVTDTNGAGDAFAGGFLFGLSRGMGMEKSARLGNRCAADIITHAGARPVRDYSAFPDSV</sequence>
<evidence type="ECO:0000313" key="5">
    <source>
        <dbReference type="EMBL" id="PZO88705.1"/>
    </source>
</evidence>
<dbReference type="InterPro" id="IPR029056">
    <property type="entry name" value="Ribokinase-like"/>
</dbReference>
<feature type="domain" description="Carbohydrate kinase PfkB" evidence="4">
    <location>
        <begin position="43"/>
        <end position="313"/>
    </location>
</feature>
<dbReference type="InterPro" id="IPR011611">
    <property type="entry name" value="PfkB_dom"/>
</dbReference>